<reference evidence="3 4" key="1">
    <citation type="submission" date="2016-10" db="EMBL/GenBank/DDBJ databases">
        <authorList>
            <person name="de Groot N.N."/>
        </authorList>
    </citation>
    <scope>NUCLEOTIDE SEQUENCE [LARGE SCALE GENOMIC DNA]</scope>
    <source>
        <strain evidence="3 4">DSM 23310</strain>
    </source>
</reference>
<dbReference type="AlphaFoldDB" id="A0A1H2SXK7"/>
<dbReference type="InterPro" id="IPR050287">
    <property type="entry name" value="MTA/SAH_deaminase"/>
</dbReference>
<dbReference type="CDD" id="cd01298">
    <property type="entry name" value="ATZ_TRZ_like"/>
    <property type="match status" value="1"/>
</dbReference>
<dbReference type="InterPro" id="IPR017700">
    <property type="entry name" value="Aminohydrolase_SsnA"/>
</dbReference>
<dbReference type="InterPro" id="IPR011059">
    <property type="entry name" value="Metal-dep_hydrolase_composite"/>
</dbReference>
<dbReference type="InterPro" id="IPR032466">
    <property type="entry name" value="Metal_Hydrolase"/>
</dbReference>
<dbReference type="PANTHER" id="PTHR43794">
    <property type="entry name" value="AMINOHYDROLASE SSNA-RELATED"/>
    <property type="match status" value="1"/>
</dbReference>
<evidence type="ECO:0000259" key="2">
    <source>
        <dbReference type="Pfam" id="PF01979"/>
    </source>
</evidence>
<dbReference type="OrthoDB" id="9807210at2"/>
<evidence type="ECO:0000313" key="3">
    <source>
        <dbReference type="EMBL" id="SDW36328.1"/>
    </source>
</evidence>
<evidence type="ECO:0000256" key="1">
    <source>
        <dbReference type="ARBA" id="ARBA00022801"/>
    </source>
</evidence>
<dbReference type="InterPro" id="IPR006680">
    <property type="entry name" value="Amidohydro-rel"/>
</dbReference>
<dbReference type="Gene3D" id="3.20.20.140">
    <property type="entry name" value="Metal-dependent hydrolases"/>
    <property type="match status" value="1"/>
</dbReference>
<accession>A0A1H2SXK7</accession>
<dbReference type="Pfam" id="PF01979">
    <property type="entry name" value="Amidohydro_1"/>
    <property type="match status" value="1"/>
</dbReference>
<dbReference type="NCBIfam" id="NF005540">
    <property type="entry name" value="PRK07203.1"/>
    <property type="match status" value="1"/>
</dbReference>
<proteinExistence type="predicted"/>
<organism evidence="3 4">
    <name type="scientific">Tepidimicrobium xylanilyticum</name>
    <dbReference type="NCBI Taxonomy" id="1123352"/>
    <lineage>
        <taxon>Bacteria</taxon>
        <taxon>Bacillati</taxon>
        <taxon>Bacillota</taxon>
        <taxon>Tissierellia</taxon>
        <taxon>Tissierellales</taxon>
        <taxon>Tepidimicrobiaceae</taxon>
        <taxon>Tepidimicrobium</taxon>
    </lineage>
</organism>
<dbReference type="RefSeq" id="WP_093750699.1">
    <property type="nucleotide sequence ID" value="NZ_FNNG01000002.1"/>
</dbReference>
<dbReference type="SUPFAM" id="SSF51556">
    <property type="entry name" value="Metallo-dependent hydrolases"/>
    <property type="match status" value="1"/>
</dbReference>
<name>A0A1H2SXK7_9FIRM</name>
<feature type="domain" description="Amidohydrolase-related" evidence="2">
    <location>
        <begin position="55"/>
        <end position="412"/>
    </location>
</feature>
<keyword evidence="1" id="KW-0378">Hydrolase</keyword>
<dbReference type="Gene3D" id="2.30.40.10">
    <property type="entry name" value="Urease, subunit C, domain 1"/>
    <property type="match status" value="1"/>
</dbReference>
<evidence type="ECO:0000313" key="4">
    <source>
        <dbReference type="Proteomes" id="UP000198828"/>
    </source>
</evidence>
<dbReference type="PANTHER" id="PTHR43794:SF11">
    <property type="entry name" value="AMIDOHYDROLASE-RELATED DOMAIN-CONTAINING PROTEIN"/>
    <property type="match status" value="1"/>
</dbReference>
<dbReference type="Proteomes" id="UP000198828">
    <property type="component" value="Unassembled WGS sequence"/>
</dbReference>
<gene>
    <name evidence="3" type="ORF">SAMN05660923_00576</name>
</gene>
<dbReference type="EMBL" id="FNNG01000002">
    <property type="protein sequence ID" value="SDW36328.1"/>
    <property type="molecule type" value="Genomic_DNA"/>
</dbReference>
<keyword evidence="4" id="KW-1185">Reference proteome</keyword>
<dbReference type="GO" id="GO:0016810">
    <property type="term" value="F:hydrolase activity, acting on carbon-nitrogen (but not peptide) bonds"/>
    <property type="evidence" value="ECO:0007669"/>
    <property type="project" value="InterPro"/>
</dbReference>
<dbReference type="SUPFAM" id="SSF51338">
    <property type="entry name" value="Composite domain of metallo-dependent hydrolases"/>
    <property type="match status" value="1"/>
</dbReference>
<dbReference type="NCBIfam" id="TIGR03314">
    <property type="entry name" value="Se_ssnA"/>
    <property type="match status" value="1"/>
</dbReference>
<sequence>MIIGNGMVITNDSNNTFIENGAVFIRDNIIEDVGGFEELKKAYPEEEVIDVNGKVIMPGMICAHSHIYSAYARGMFVAKPQRNFFEILENLWWNLDRKLTLEDVKLNALTTYIESIQNGVTTLIDHHSGPNSVTGSLFAIAEAAKELGIRTSLCYEVSDRDGKEITLKEIKENINFIKETQKDDNGDMIKGLFGLHASFTLSNETLYKVREAMEGVYDGYHIHVAEGIQDQYDSLKKYGKRVVERLHDFGILGEHTIAVHGVHINQREIEILKETDTSVVHNPESNMNNAVGAPPVVSMIKQGLRVGLGTDAYTNDMFESMKVANILQSHQLCDPTVGFNETKIMQFDNNPKILRKYFKRDLGVIAKGAYADIITVDYIPLTPMNKDNWFGHALFGMTGRLVNDTIINGKFVMKDREILPVDVKEVLAKSRERANKIWPLM</sequence>
<protein>
    <submittedName>
        <fullName evidence="3">Putative selenium metabolism protein SsnA</fullName>
    </submittedName>
</protein>